<dbReference type="InterPro" id="IPR036890">
    <property type="entry name" value="HATPase_C_sf"/>
</dbReference>
<evidence type="ECO:0000259" key="3">
    <source>
        <dbReference type="Pfam" id="PF13581"/>
    </source>
</evidence>
<evidence type="ECO:0000256" key="1">
    <source>
        <dbReference type="ARBA" id="ARBA00022527"/>
    </source>
</evidence>
<dbReference type="PANTHER" id="PTHR35526">
    <property type="entry name" value="ANTI-SIGMA-F FACTOR RSBW-RELATED"/>
    <property type="match status" value="1"/>
</dbReference>
<keyword evidence="5" id="KW-1185">Reference proteome</keyword>
<dbReference type="CDD" id="cd16936">
    <property type="entry name" value="HATPase_RsbW-like"/>
    <property type="match status" value="1"/>
</dbReference>
<keyword evidence="1" id="KW-0418">Kinase</keyword>
<accession>A0ABY2IE65</accession>
<dbReference type="Pfam" id="PF13581">
    <property type="entry name" value="HATPase_c_2"/>
    <property type="match status" value="1"/>
</dbReference>
<evidence type="ECO:0000313" key="4">
    <source>
        <dbReference type="EMBL" id="TFB86394.1"/>
    </source>
</evidence>
<protein>
    <submittedName>
        <fullName evidence="4">ATP-binding protein</fullName>
    </submittedName>
</protein>
<sequence>MSTASCRTTRPPRPPTVTDFDPTLALSTPPDDIDTVQDFVQRVLEPHTDIVGIDRISFETALVELASNVIQHAAAGTGITCVLSIHADDHELSARISDSGAAGAVILSAPSFPDDLAESGRGLALIEMLVDSVHFERVAGRNVWTISRARHPLP</sequence>
<evidence type="ECO:0000256" key="2">
    <source>
        <dbReference type="SAM" id="MobiDB-lite"/>
    </source>
</evidence>
<comment type="caution">
    <text evidence="4">The sequence shown here is derived from an EMBL/GenBank/DDBJ whole genome shotgun (WGS) entry which is preliminary data.</text>
</comment>
<organism evidence="4 5">
    <name type="scientific">Cryobacterium algoricola</name>
    <dbReference type="NCBI Taxonomy" id="1259183"/>
    <lineage>
        <taxon>Bacteria</taxon>
        <taxon>Bacillati</taxon>
        <taxon>Actinomycetota</taxon>
        <taxon>Actinomycetes</taxon>
        <taxon>Micrococcales</taxon>
        <taxon>Microbacteriaceae</taxon>
        <taxon>Cryobacterium</taxon>
    </lineage>
</organism>
<dbReference type="Proteomes" id="UP000297608">
    <property type="component" value="Unassembled WGS sequence"/>
</dbReference>
<dbReference type="InterPro" id="IPR050267">
    <property type="entry name" value="Anti-sigma-factor_SerPK"/>
</dbReference>
<proteinExistence type="predicted"/>
<name>A0ABY2IE65_9MICO</name>
<feature type="region of interest" description="Disordered" evidence="2">
    <location>
        <begin position="1"/>
        <end position="26"/>
    </location>
</feature>
<dbReference type="Gene3D" id="3.30.565.10">
    <property type="entry name" value="Histidine kinase-like ATPase, C-terminal domain"/>
    <property type="match status" value="1"/>
</dbReference>
<dbReference type="SUPFAM" id="SSF55874">
    <property type="entry name" value="ATPase domain of HSP90 chaperone/DNA topoisomerase II/histidine kinase"/>
    <property type="match status" value="1"/>
</dbReference>
<keyword evidence="1" id="KW-0808">Transferase</keyword>
<dbReference type="GO" id="GO:0005524">
    <property type="term" value="F:ATP binding"/>
    <property type="evidence" value="ECO:0007669"/>
    <property type="project" value="UniProtKB-KW"/>
</dbReference>
<dbReference type="InterPro" id="IPR003594">
    <property type="entry name" value="HATPase_dom"/>
</dbReference>
<feature type="domain" description="Histidine kinase/HSP90-like ATPase" evidence="3">
    <location>
        <begin position="30"/>
        <end position="144"/>
    </location>
</feature>
<dbReference type="PANTHER" id="PTHR35526:SF3">
    <property type="entry name" value="ANTI-SIGMA-F FACTOR RSBW"/>
    <property type="match status" value="1"/>
</dbReference>
<keyword evidence="4" id="KW-0547">Nucleotide-binding</keyword>
<gene>
    <name evidence="4" type="ORF">E3O44_11640</name>
</gene>
<evidence type="ECO:0000313" key="5">
    <source>
        <dbReference type="Proteomes" id="UP000297608"/>
    </source>
</evidence>
<keyword evidence="4" id="KW-0067">ATP-binding</keyword>
<dbReference type="EMBL" id="SOFG01000012">
    <property type="protein sequence ID" value="TFB86394.1"/>
    <property type="molecule type" value="Genomic_DNA"/>
</dbReference>
<keyword evidence="1" id="KW-0723">Serine/threonine-protein kinase</keyword>
<reference evidence="4 5" key="1">
    <citation type="submission" date="2019-03" db="EMBL/GenBank/DDBJ databases">
        <title>Genomics of glacier-inhabiting Cryobacterium strains.</title>
        <authorList>
            <person name="Liu Q."/>
            <person name="Xin Y.-H."/>
        </authorList>
    </citation>
    <scope>NUCLEOTIDE SEQUENCE [LARGE SCALE GENOMIC DNA]</scope>
    <source>
        <strain evidence="4 5">MDB2-B</strain>
    </source>
</reference>